<reference evidence="1 2" key="1">
    <citation type="journal article" date="2011" name="J. Bacteriol.">
        <title>Complete genome sequence of Amycolicicoccus subflavus DQS3-9A1T, an actinomycete isolated from crude oil-polluted soil.</title>
        <authorList>
            <person name="Cai M."/>
            <person name="Chen W.M."/>
            <person name="Nie Y."/>
            <person name="Chi C.Q."/>
            <person name="Wang Y.N."/>
            <person name="Tang Y.Q."/>
            <person name="Li G.Y."/>
            <person name="Wu X.L."/>
        </authorList>
    </citation>
    <scope>NUCLEOTIDE SEQUENCE [LARGE SCALE GENOMIC DNA]</scope>
    <source>
        <strain evidence="2">DSM 45089 / DQS3-9A1</strain>
    </source>
</reference>
<dbReference type="KEGG" id="asd:AS9A_2301"/>
<evidence type="ECO:0000313" key="2">
    <source>
        <dbReference type="Proteomes" id="UP000009235"/>
    </source>
</evidence>
<sequence length="37" mass="4208">MLAHLVHMLHGLLCRANTTRMTFRQPSIDGSFRLLVA</sequence>
<accession>F6ER61</accession>
<organism evidence="1 2">
    <name type="scientific">Hoyosella subflava (strain DSM 45089 / JCM 17490 / NBRC 109087 / DQS3-9A1)</name>
    <name type="common">Amycolicicoccus subflavus</name>
    <dbReference type="NCBI Taxonomy" id="443218"/>
    <lineage>
        <taxon>Bacteria</taxon>
        <taxon>Bacillati</taxon>
        <taxon>Actinomycetota</taxon>
        <taxon>Actinomycetes</taxon>
        <taxon>Mycobacteriales</taxon>
        <taxon>Hoyosellaceae</taxon>
        <taxon>Hoyosella</taxon>
    </lineage>
</organism>
<keyword evidence="2" id="KW-1185">Reference proteome</keyword>
<dbReference type="EMBL" id="CP002786">
    <property type="protein sequence ID" value="AEF40748.1"/>
    <property type="molecule type" value="Genomic_DNA"/>
</dbReference>
<protein>
    <submittedName>
        <fullName evidence="1">Uncharacterized protein</fullName>
    </submittedName>
</protein>
<gene>
    <name evidence="1" type="ordered locus">AS9A_2301</name>
</gene>
<name>F6ER61_HOYSD</name>
<evidence type="ECO:0000313" key="1">
    <source>
        <dbReference type="EMBL" id="AEF40748.1"/>
    </source>
</evidence>
<proteinExistence type="predicted"/>
<dbReference type="HOGENOM" id="CLU_3339246_0_0_11"/>
<dbReference type="AlphaFoldDB" id="F6ER61"/>
<dbReference type="Proteomes" id="UP000009235">
    <property type="component" value="Chromosome"/>
</dbReference>